<dbReference type="Gene3D" id="2.60.120.10">
    <property type="entry name" value="Jelly Rolls"/>
    <property type="match status" value="1"/>
</dbReference>
<dbReference type="AlphaFoldDB" id="A0A4R8A7I6"/>
<dbReference type="RefSeq" id="WP_134167481.1">
    <property type="nucleotide sequence ID" value="NZ_SODD01000001.1"/>
</dbReference>
<dbReference type="OrthoDB" id="9793184at2"/>
<dbReference type="SUPFAM" id="SSF51182">
    <property type="entry name" value="RmlC-like cupins"/>
    <property type="match status" value="1"/>
</dbReference>
<accession>A0A4R8A7I6</accession>
<dbReference type="Pfam" id="PF07883">
    <property type="entry name" value="Cupin_2"/>
    <property type="match status" value="1"/>
</dbReference>
<evidence type="ECO:0000313" key="3">
    <source>
        <dbReference type="Proteomes" id="UP000294743"/>
    </source>
</evidence>
<dbReference type="CDD" id="cd02230">
    <property type="entry name" value="cupin_HP0902-like"/>
    <property type="match status" value="1"/>
</dbReference>
<evidence type="ECO:0000259" key="1">
    <source>
        <dbReference type="Pfam" id="PF07883"/>
    </source>
</evidence>
<dbReference type="InterPro" id="IPR011051">
    <property type="entry name" value="RmlC_Cupin_sf"/>
</dbReference>
<feature type="domain" description="Cupin type-2" evidence="1">
    <location>
        <begin position="42"/>
        <end position="101"/>
    </location>
</feature>
<name>A0A4R8A7I6_9FIRM</name>
<dbReference type="PANTHER" id="PTHR37694:SF1">
    <property type="entry name" value="SLR8022 PROTEIN"/>
    <property type="match status" value="1"/>
</dbReference>
<reference evidence="2 3" key="1">
    <citation type="submission" date="2019-03" db="EMBL/GenBank/DDBJ databases">
        <title>Genomic Encyclopedia of Type Strains, Phase IV (KMG-IV): sequencing the most valuable type-strain genomes for metagenomic binning, comparative biology and taxonomic classification.</title>
        <authorList>
            <person name="Goeker M."/>
        </authorList>
    </citation>
    <scope>NUCLEOTIDE SEQUENCE [LARGE SCALE GENOMIC DNA]</scope>
    <source>
        <strain evidence="2 3">DSM 28867</strain>
    </source>
</reference>
<gene>
    <name evidence="2" type="ORF">EDD63_101164</name>
</gene>
<evidence type="ECO:0000313" key="2">
    <source>
        <dbReference type="EMBL" id="TDW26448.1"/>
    </source>
</evidence>
<dbReference type="PANTHER" id="PTHR37694">
    <property type="entry name" value="SLR8022 PROTEIN"/>
    <property type="match status" value="1"/>
</dbReference>
<keyword evidence="3" id="KW-1185">Reference proteome</keyword>
<dbReference type="InterPro" id="IPR013096">
    <property type="entry name" value="Cupin_2"/>
</dbReference>
<comment type="caution">
    <text evidence="2">The sequence shown here is derived from an EMBL/GenBank/DDBJ whole genome shotgun (WGS) entry which is preliminary data.</text>
</comment>
<dbReference type="EMBL" id="SODD01000001">
    <property type="protein sequence ID" value="TDW26448.1"/>
    <property type="molecule type" value="Genomic_DNA"/>
</dbReference>
<proteinExistence type="predicted"/>
<dbReference type="Proteomes" id="UP000294743">
    <property type="component" value="Unassembled WGS sequence"/>
</dbReference>
<sequence>MNKVVKNITPSEVMELKDLVNANPGEVVSKIIVQNDKVSMTLFAFAQGEEIGAHTSKGDALVTVLEGSAIITIDNVEHTVSTNQSILMPADILHALYAKEPFKMQLTQMFE</sequence>
<dbReference type="InterPro" id="IPR014710">
    <property type="entry name" value="RmlC-like_jellyroll"/>
</dbReference>
<protein>
    <submittedName>
        <fullName evidence="2">Cupin domain</fullName>
    </submittedName>
</protein>
<organism evidence="2 3">
    <name type="scientific">Breznakia blatticola</name>
    <dbReference type="NCBI Taxonomy" id="1754012"/>
    <lineage>
        <taxon>Bacteria</taxon>
        <taxon>Bacillati</taxon>
        <taxon>Bacillota</taxon>
        <taxon>Erysipelotrichia</taxon>
        <taxon>Erysipelotrichales</taxon>
        <taxon>Erysipelotrichaceae</taxon>
        <taxon>Breznakia</taxon>
    </lineage>
</organism>